<comment type="caution">
    <text evidence="1">The sequence shown here is derived from an EMBL/GenBank/DDBJ whole genome shotgun (WGS) entry which is preliminary data.</text>
</comment>
<dbReference type="Proteomes" id="UP000577956">
    <property type="component" value="Unassembled WGS sequence"/>
</dbReference>
<evidence type="ECO:0000313" key="2">
    <source>
        <dbReference type="Proteomes" id="UP000577956"/>
    </source>
</evidence>
<name>A0A7Y9FFW7_9CELL</name>
<dbReference type="RefSeq" id="WP_179625344.1">
    <property type="nucleotide sequence ID" value="NZ_BAABFI010000001.1"/>
</dbReference>
<protein>
    <submittedName>
        <fullName evidence="1">Uncharacterized protein</fullName>
    </submittedName>
</protein>
<evidence type="ECO:0000313" key="1">
    <source>
        <dbReference type="EMBL" id="NYD86232.1"/>
    </source>
</evidence>
<dbReference type="AlphaFoldDB" id="A0A7Y9FFW7"/>
<gene>
    <name evidence="1" type="ORF">BKA21_001781</name>
</gene>
<dbReference type="EMBL" id="JACCBK010000001">
    <property type="protein sequence ID" value="NYD86232.1"/>
    <property type="molecule type" value="Genomic_DNA"/>
</dbReference>
<sequence length="164" mass="16833">MGATIGVALVLVAVASTVTLGGPLEMADGEYEVCAPLPRHAHAAYGVNLPSGRTADVTIASVAPVAPVGITVRSAHLITYPDDHHRLMLDAYPPVEQLPDLWPTAVGAIGATVPAGDVVDLVVELEATGDEASLDGVEIVYTADGRTYVTQSHVAVTLRTAGCV</sequence>
<organism evidence="1 2">
    <name type="scientific">Cellulomonas oligotrophica</name>
    <dbReference type="NCBI Taxonomy" id="931536"/>
    <lineage>
        <taxon>Bacteria</taxon>
        <taxon>Bacillati</taxon>
        <taxon>Actinomycetota</taxon>
        <taxon>Actinomycetes</taxon>
        <taxon>Micrococcales</taxon>
        <taxon>Cellulomonadaceae</taxon>
        <taxon>Cellulomonas</taxon>
    </lineage>
</organism>
<accession>A0A7Y9FFW7</accession>
<reference evidence="1 2" key="1">
    <citation type="submission" date="2020-07" db="EMBL/GenBank/DDBJ databases">
        <title>Sequencing the genomes of 1000 actinobacteria strains.</title>
        <authorList>
            <person name="Klenk H.-P."/>
        </authorList>
    </citation>
    <scope>NUCLEOTIDE SEQUENCE [LARGE SCALE GENOMIC DNA]</scope>
    <source>
        <strain evidence="1 2">DSM 24482</strain>
    </source>
</reference>
<proteinExistence type="predicted"/>